<accession>A0ACA9R9I3</accession>
<comment type="caution">
    <text evidence="1">The sequence shown here is derived from an EMBL/GenBank/DDBJ whole genome shotgun (WGS) entry which is preliminary data.</text>
</comment>
<reference evidence="1" key="1">
    <citation type="submission" date="2021-06" db="EMBL/GenBank/DDBJ databases">
        <authorList>
            <person name="Kallberg Y."/>
            <person name="Tangrot J."/>
            <person name="Rosling A."/>
        </authorList>
    </citation>
    <scope>NUCLEOTIDE SEQUENCE</scope>
    <source>
        <strain evidence="1">CL356</strain>
    </source>
</reference>
<feature type="non-terminal residue" evidence="1">
    <location>
        <position position="1"/>
    </location>
</feature>
<evidence type="ECO:0000313" key="1">
    <source>
        <dbReference type="EMBL" id="CAG8782017.1"/>
    </source>
</evidence>
<dbReference type="EMBL" id="CAJVPT010072608">
    <property type="protein sequence ID" value="CAG8782017.1"/>
    <property type="molecule type" value="Genomic_DNA"/>
</dbReference>
<organism evidence="1 2">
    <name type="scientific">Acaulospora colombiana</name>
    <dbReference type="NCBI Taxonomy" id="27376"/>
    <lineage>
        <taxon>Eukaryota</taxon>
        <taxon>Fungi</taxon>
        <taxon>Fungi incertae sedis</taxon>
        <taxon>Mucoromycota</taxon>
        <taxon>Glomeromycotina</taxon>
        <taxon>Glomeromycetes</taxon>
        <taxon>Diversisporales</taxon>
        <taxon>Acaulosporaceae</taxon>
        <taxon>Acaulospora</taxon>
    </lineage>
</organism>
<protein>
    <submittedName>
        <fullName evidence="1">14827_t:CDS:1</fullName>
    </submittedName>
</protein>
<proteinExistence type="predicted"/>
<gene>
    <name evidence="1" type="ORF">ACOLOM_LOCUS14360</name>
</gene>
<evidence type="ECO:0000313" key="2">
    <source>
        <dbReference type="Proteomes" id="UP000789525"/>
    </source>
</evidence>
<dbReference type="Proteomes" id="UP000789525">
    <property type="component" value="Unassembled WGS sequence"/>
</dbReference>
<sequence length="66" mass="7695">TLQRQYQVSTKKDEKTGIQGEKVDFPGAKESYFTDKMQFIQNIDPIPTYRVMNRQGKVMNPSQEPQ</sequence>
<name>A0ACA9R9I3_9GLOM</name>
<feature type="non-terminal residue" evidence="1">
    <location>
        <position position="66"/>
    </location>
</feature>
<keyword evidence="2" id="KW-1185">Reference proteome</keyword>